<dbReference type="AlphaFoldDB" id="A0A2C6DC49"/>
<dbReference type="Proteomes" id="UP000224974">
    <property type="component" value="Unassembled WGS sequence"/>
</dbReference>
<keyword evidence="3" id="KW-1185">Reference proteome</keyword>
<dbReference type="OrthoDB" id="6043530at2"/>
<feature type="chain" id="PRO_5012293358" description="MORN repeat variant" evidence="1">
    <location>
        <begin position="20"/>
        <end position="605"/>
    </location>
</feature>
<protein>
    <recommendedName>
        <fullName evidence="4">MORN repeat variant</fullName>
    </recommendedName>
</protein>
<dbReference type="STRING" id="1111728.GCA_000427805_02400"/>
<dbReference type="Pfam" id="PF07661">
    <property type="entry name" value="MORN_2"/>
    <property type="match status" value="3"/>
</dbReference>
<dbReference type="EMBL" id="PDDX01000001">
    <property type="protein sequence ID" value="PHI28766.1"/>
    <property type="molecule type" value="Genomic_DNA"/>
</dbReference>
<dbReference type="Gene3D" id="2.40.360.20">
    <property type="match status" value="1"/>
</dbReference>
<evidence type="ECO:0000313" key="3">
    <source>
        <dbReference type="Proteomes" id="UP000224974"/>
    </source>
</evidence>
<dbReference type="Gene3D" id="3.90.930.1">
    <property type="match status" value="1"/>
</dbReference>
<comment type="caution">
    <text evidence="2">The sequence shown here is derived from an EMBL/GenBank/DDBJ whole genome shotgun (WGS) entry which is preliminary data.</text>
</comment>
<proteinExistence type="predicted"/>
<reference evidence="3" key="1">
    <citation type="submission" date="2017-09" db="EMBL/GenBank/DDBJ databases">
        <title>FDA dAtabase for Regulatory Grade micrObial Sequences (FDA-ARGOS): Supporting development and validation of Infectious Disease Dx tests.</title>
        <authorList>
            <person name="Minogue T."/>
            <person name="Wolcott M."/>
            <person name="Wasieloski L."/>
            <person name="Aguilar W."/>
            <person name="Moore D."/>
            <person name="Tallon L."/>
            <person name="Sadzewicz L."/>
            <person name="Ott S."/>
            <person name="Zhao X."/>
            <person name="Nagaraj S."/>
            <person name="Vavikolanu K."/>
            <person name="Aluvathingal J."/>
            <person name="Nadendla S."/>
            <person name="Sichtig H."/>
        </authorList>
    </citation>
    <scope>NUCLEOTIDE SEQUENCE [LARGE SCALE GENOMIC DNA]</scope>
    <source>
        <strain evidence="3">FDAARGOS_387</strain>
    </source>
</reference>
<name>A0A2C6DC49_9GAMM</name>
<feature type="signal peptide" evidence="1">
    <location>
        <begin position="1"/>
        <end position="19"/>
    </location>
</feature>
<sequence length="605" mass="69216">MKRTLWLVLTIALVNTAWAETRYLTSDWEFTNDNQAAEFQLDWPLHPTKGGAEFTLRRSDGSLFLQATIKDTHKKALFAKDNMVGKYRYYHPNGKLKREGTWDKAGTPIGLETEYSELGFPKQVIRYVGSGWYVTEKSYYEDGQLSSESTGYDGKEFKETQFYYPDGKLKEKQYKKTQGRIVKEISDYYDRTGKIERYTEKYGDDPMLEITYNAAGTILEKTTTLVAQERYKKERYNDRGQLTDLTQYVTLDGGFKNDGQQIQSYSGKTAYSLYTKGIQQGEDKTVQDGKVISYGHYKDDKPVGDGFRLDSFAENRINFYQYDSDGEIKTIYSIDLNYIHYDDKGMPVVTLPFNAETRKMPDPGTVWAYSSNGKNHRQIQLVSVKDNIVSYRSGDHDIQEYLKDYTPVSTPESSRKILSFPLTLGKQWKDSYQKQVKNSWGENAEWEYTYSAEANSYISGIEKVTVAGGTFDTLVIERFIHWTKSNPHHNGKPMTEMTCATKDCKVSGYTKEVLWYAPSIGRGVLKAVAISGAPQLVSSGGQEMRQSANSLVSELTYFGPQPQDNQQMPPPQYAREVSASFFTQGFPLVMNNTWEFMMIHNPLIE</sequence>
<evidence type="ECO:0000313" key="2">
    <source>
        <dbReference type="EMBL" id="PHI28766.1"/>
    </source>
</evidence>
<keyword evidence="1" id="KW-0732">Signal</keyword>
<dbReference type="RefSeq" id="WP_029095098.1">
    <property type="nucleotide sequence ID" value="NZ_PDDX01000001.1"/>
</dbReference>
<dbReference type="InterPro" id="IPR011652">
    <property type="entry name" value="MORN_2"/>
</dbReference>
<organism evidence="2 3">
    <name type="scientific">Budvicia aquatica</name>
    <dbReference type="NCBI Taxonomy" id="82979"/>
    <lineage>
        <taxon>Bacteria</taxon>
        <taxon>Pseudomonadati</taxon>
        <taxon>Pseudomonadota</taxon>
        <taxon>Gammaproteobacteria</taxon>
        <taxon>Enterobacterales</taxon>
        <taxon>Budviciaceae</taxon>
        <taxon>Budvicia</taxon>
    </lineage>
</organism>
<evidence type="ECO:0000256" key="1">
    <source>
        <dbReference type="SAM" id="SignalP"/>
    </source>
</evidence>
<dbReference type="SUPFAM" id="SSF82185">
    <property type="entry name" value="Histone H3 K4-specific methyltransferase SET7/9 N-terminal domain"/>
    <property type="match status" value="1"/>
</dbReference>
<gene>
    <name evidence="2" type="ORF">CRN84_05265</name>
</gene>
<accession>A0A2C6DC49</accession>
<evidence type="ECO:0008006" key="4">
    <source>
        <dbReference type="Google" id="ProtNLM"/>
    </source>
</evidence>